<dbReference type="InterPro" id="IPR004090">
    <property type="entry name" value="Chemotax_Me-accpt_rcpt"/>
</dbReference>
<evidence type="ECO:0000256" key="4">
    <source>
        <dbReference type="SAM" id="Coils"/>
    </source>
</evidence>
<comment type="similarity">
    <text evidence="2">Belongs to the methyl-accepting chemotaxis (MCP) protein family.</text>
</comment>
<dbReference type="SMART" id="SM00283">
    <property type="entry name" value="MA"/>
    <property type="match status" value="1"/>
</dbReference>
<dbReference type="Gene3D" id="1.10.287.950">
    <property type="entry name" value="Methyl-accepting chemotaxis protein"/>
    <property type="match status" value="1"/>
</dbReference>
<dbReference type="InterPro" id="IPR004089">
    <property type="entry name" value="MCPsignal_dom"/>
</dbReference>
<evidence type="ECO:0000256" key="1">
    <source>
        <dbReference type="ARBA" id="ARBA00023224"/>
    </source>
</evidence>
<comment type="caution">
    <text evidence="6">The sequence shown here is derived from an EMBL/GenBank/DDBJ whole genome shotgun (WGS) entry which is preliminary data.</text>
</comment>
<dbReference type="PRINTS" id="PR00260">
    <property type="entry name" value="CHEMTRNSDUCR"/>
</dbReference>
<dbReference type="EMBL" id="JAFEMC010000002">
    <property type="protein sequence ID" value="MBM6576591.1"/>
    <property type="molecule type" value="Genomic_DNA"/>
</dbReference>
<feature type="coiled-coil region" evidence="4">
    <location>
        <begin position="256"/>
        <end position="283"/>
    </location>
</feature>
<evidence type="ECO:0000256" key="3">
    <source>
        <dbReference type="PROSITE-ProRule" id="PRU00284"/>
    </source>
</evidence>
<evidence type="ECO:0000313" key="6">
    <source>
        <dbReference type="EMBL" id="MBM6576591.1"/>
    </source>
</evidence>
<keyword evidence="7" id="KW-1185">Reference proteome</keyword>
<dbReference type="Pfam" id="PF00015">
    <property type="entry name" value="MCPsignal"/>
    <property type="match status" value="1"/>
</dbReference>
<name>A0ABS2D6P3_9SPHN</name>
<accession>A0ABS2D6P3</accession>
<dbReference type="RefSeq" id="WP_204198696.1">
    <property type="nucleotide sequence ID" value="NZ_JAFEMC010000002.1"/>
</dbReference>
<proteinExistence type="inferred from homology"/>
<protein>
    <submittedName>
        <fullName evidence="6">Methyl-accepting chemotaxis protein</fullName>
    </submittedName>
</protein>
<dbReference type="PANTHER" id="PTHR32089:SF112">
    <property type="entry name" value="LYSOZYME-LIKE PROTEIN-RELATED"/>
    <property type="match status" value="1"/>
</dbReference>
<organism evidence="6 7">
    <name type="scientific">Sphingomonas longa</name>
    <dbReference type="NCBI Taxonomy" id="2778730"/>
    <lineage>
        <taxon>Bacteria</taxon>
        <taxon>Pseudomonadati</taxon>
        <taxon>Pseudomonadota</taxon>
        <taxon>Alphaproteobacteria</taxon>
        <taxon>Sphingomonadales</taxon>
        <taxon>Sphingomonadaceae</taxon>
        <taxon>Sphingomonas</taxon>
    </lineage>
</organism>
<keyword evidence="1 3" id="KW-0807">Transducer</keyword>
<dbReference type="PROSITE" id="PS50111">
    <property type="entry name" value="CHEMOTAXIS_TRANSDUC_2"/>
    <property type="match status" value="1"/>
</dbReference>
<evidence type="ECO:0000259" key="5">
    <source>
        <dbReference type="PROSITE" id="PS50111"/>
    </source>
</evidence>
<reference evidence="6 7" key="1">
    <citation type="submission" date="2020-12" db="EMBL/GenBank/DDBJ databases">
        <title>Sphingomonas sp.</title>
        <authorList>
            <person name="Kim M.K."/>
        </authorList>
    </citation>
    <scope>NUCLEOTIDE SEQUENCE [LARGE SCALE GENOMIC DNA]</scope>
    <source>
        <strain evidence="6 7">BT552</strain>
    </source>
</reference>
<dbReference type="Proteomes" id="UP000763641">
    <property type="component" value="Unassembled WGS sequence"/>
</dbReference>
<dbReference type="SUPFAM" id="SSF58104">
    <property type="entry name" value="Methyl-accepting chemotaxis protein (MCP) signaling domain"/>
    <property type="match status" value="1"/>
</dbReference>
<dbReference type="PANTHER" id="PTHR32089">
    <property type="entry name" value="METHYL-ACCEPTING CHEMOTAXIS PROTEIN MCPB"/>
    <property type="match status" value="1"/>
</dbReference>
<evidence type="ECO:0000313" key="7">
    <source>
        <dbReference type="Proteomes" id="UP000763641"/>
    </source>
</evidence>
<gene>
    <name evidence="6" type="ORF">ILT43_09415</name>
</gene>
<sequence length="471" mass="49803">MAMRSLQFDPSSDTGDHIASVATACGDLAVGCMEAVDAIAGTSAGVARQLSSLGSIEAIIRGLEARQDEAARASGLARTLSASARKKLDAGSTLIDGAIGEFEALTDLVSRMGLQVTAFAAAMEQVRAVAASIETITRTTRMLALNAAIEAQRAGETGATFAVVADEVNKLAQDTRVAVNEIGRTVASLDQEATSLAGDIVAGVAQATAARTTFVTVQETCREVLEIVCEVDTHSEGIAVAARSIHADAGGVRSQLATFADEAHAADELLEEARAKVEEIELVANGMFDRIVHSGLAADDRRFVDMALAGAAEASAIIERALARHDLTPEAAFDTQYRPIAGSDPVRYDTRLSDFADAALRPLLDRLAGEQPRIISAVCSDVNGYLPTHISRFSQTPRQGDARWNVANCRNRMIILDAATARAIGSDAPFMMGVYRFNGGGTAAVLRNVWVPIRVNGRRWGNFEIAYRDAA</sequence>
<keyword evidence="4" id="KW-0175">Coiled coil</keyword>
<evidence type="ECO:0000256" key="2">
    <source>
        <dbReference type="ARBA" id="ARBA00029447"/>
    </source>
</evidence>
<feature type="domain" description="Methyl-accepting transducer" evidence="5">
    <location>
        <begin position="24"/>
        <end position="271"/>
    </location>
</feature>